<dbReference type="EMBL" id="CP019479">
    <property type="protein sequence ID" value="UQC88105.1"/>
    <property type="molecule type" value="Genomic_DNA"/>
</dbReference>
<evidence type="ECO:0000256" key="2">
    <source>
        <dbReference type="SAM" id="Phobius"/>
    </source>
</evidence>
<dbReference type="PANTHER" id="PTHR12242:SF1">
    <property type="entry name" value="MYND-TYPE DOMAIN-CONTAINING PROTEIN"/>
    <property type="match status" value="1"/>
</dbReference>
<feature type="transmembrane region" description="Helical" evidence="2">
    <location>
        <begin position="839"/>
        <end position="863"/>
    </location>
</feature>
<feature type="region of interest" description="Disordered" evidence="1">
    <location>
        <begin position="58"/>
        <end position="80"/>
    </location>
</feature>
<dbReference type="RefSeq" id="XP_049149711.1">
    <property type="nucleotide sequence ID" value="XM_049292565.1"/>
</dbReference>
<proteinExistence type="predicted"/>
<keyword evidence="2" id="KW-0812">Transmembrane</keyword>
<sequence>MSMPQILMRRKLDLSLKPPTVSTIDTHHLVAFARDEFVLTARLSGLIFICDTLDMAGTGEGEKRREPRKDEMNRGASSGSVQKPLTLTIELVCASNHRAFDGMTTELAGQFMGRVLGRLFYRHNPTADAMRPVVTSSTPIKAQNGPLTISPDPMIRDEPDYHISLGGSYNCNCNGNTTPQPSGGLMWDFDKFLPVLPSPRGRSRHDSHCGSCGIGPSISSTFRPLAVKFHRGQILASQWLLQGSESGGRICIALLLRNASAEMTGIHDSAHLARQARLQGLSWFRSRHTAVRAVPLVSPSAWKSGTPVDRRSVHLEIDLQSAYQRERQYSNGVMDYGYVVARNQKQSRQPSHNGYGLSQLIIRGYLLTDLAGGGPKTHGGILYLSAQQIRFSYSRLTVLLAKVEPQVWGGRRLKPTVSPLMLPLTSYMNPPHHLRLTAATVKTLFGDQVPRPQKRIEEPKKEVSASAIPIVEPSVPVYSLGRPLCPWLSNQFILQWGRKLASTGREITTTTITEDTVDSTQLFTVANIINDYYSVSIIVRSPASTSGTRHPRRAETIPANQRPAPKAKAHVQNPLGSSSNCPVLLAQLQNFIIITMFAAFRFGRDLWDPSHRFETSWLLSPYLLAACRALIDPSCIVVSGNVVTILSARKCPFNHHQTSLYIFVVRFFVIGWTCTHAEDGGCKVVGQSFSYFTVLTYWGLAFYFLISAIHTFTYAHSGTPLLDRFPRPLQALHAFYYSTIVTYPFIVTIVYWAIIYSAPWYTEQFEAFSNISQHGLNSAFALFEIVIPRTSAAQLEWVHMLWLIIVLALYLALAYVTYYTQGFYTYDFLNIDKNGSGKVAAYIIGIAVAGIVFYLIAKGLIWLREWITEKKLGMDGKFAQQRFRNYDTELGTITSKH</sequence>
<gene>
    <name evidence="3" type="ORF">CLUP02_13627</name>
</gene>
<evidence type="ECO:0000256" key="1">
    <source>
        <dbReference type="SAM" id="MobiDB-lite"/>
    </source>
</evidence>
<keyword evidence="2" id="KW-0472">Membrane</keyword>
<dbReference type="GO" id="GO:0016020">
    <property type="term" value="C:membrane"/>
    <property type="evidence" value="ECO:0007669"/>
    <property type="project" value="TreeGrafter"/>
</dbReference>
<reference evidence="3" key="1">
    <citation type="journal article" date="2021" name="Mol. Plant Microbe Interact.">
        <title>Complete Genome Sequence of the Plant-Pathogenic Fungus Colletotrichum lupini.</title>
        <authorList>
            <person name="Baroncelli R."/>
            <person name="Pensec F."/>
            <person name="Da Lio D."/>
            <person name="Boufleur T."/>
            <person name="Vicente I."/>
            <person name="Sarrocco S."/>
            <person name="Picot A."/>
            <person name="Baraldi E."/>
            <person name="Sukno S."/>
            <person name="Thon M."/>
            <person name="Le Floch G."/>
        </authorList>
    </citation>
    <scope>NUCLEOTIDE SEQUENCE</scope>
    <source>
        <strain evidence="3">IMI 504893</strain>
    </source>
</reference>
<feature type="region of interest" description="Disordered" evidence="1">
    <location>
        <begin position="543"/>
        <end position="571"/>
    </location>
</feature>
<evidence type="ECO:0000313" key="3">
    <source>
        <dbReference type="EMBL" id="UQC88105.1"/>
    </source>
</evidence>
<keyword evidence="2" id="KW-1133">Transmembrane helix</keyword>
<keyword evidence="4" id="KW-1185">Reference proteome</keyword>
<dbReference type="KEGG" id="clup:CLUP02_13627"/>
<evidence type="ECO:0000313" key="4">
    <source>
        <dbReference type="Proteomes" id="UP000830671"/>
    </source>
</evidence>
<name>A0A9Q8T3G4_9PEZI</name>
<organism evidence="3 4">
    <name type="scientific">Colletotrichum lupini</name>
    <dbReference type="NCBI Taxonomy" id="145971"/>
    <lineage>
        <taxon>Eukaryota</taxon>
        <taxon>Fungi</taxon>
        <taxon>Dikarya</taxon>
        <taxon>Ascomycota</taxon>
        <taxon>Pezizomycotina</taxon>
        <taxon>Sordariomycetes</taxon>
        <taxon>Hypocreomycetidae</taxon>
        <taxon>Glomerellales</taxon>
        <taxon>Glomerellaceae</taxon>
        <taxon>Colletotrichum</taxon>
        <taxon>Colletotrichum acutatum species complex</taxon>
    </lineage>
</organism>
<dbReference type="Proteomes" id="UP000830671">
    <property type="component" value="Chromosome 7"/>
</dbReference>
<feature type="transmembrane region" description="Helical" evidence="2">
    <location>
        <begin position="695"/>
        <end position="715"/>
    </location>
</feature>
<dbReference type="AlphaFoldDB" id="A0A9Q8T3G4"/>
<accession>A0A9Q8T3G4</accession>
<dbReference type="PANTHER" id="PTHR12242">
    <property type="entry name" value="OS02G0130600 PROTEIN-RELATED"/>
    <property type="match status" value="1"/>
</dbReference>
<feature type="transmembrane region" description="Helical" evidence="2">
    <location>
        <begin position="799"/>
        <end position="819"/>
    </location>
</feature>
<dbReference type="GeneID" id="73347575"/>
<feature type="compositionally biased region" description="Basic and acidic residues" evidence="1">
    <location>
        <begin position="60"/>
        <end position="73"/>
    </location>
</feature>
<protein>
    <submittedName>
        <fullName evidence="3">Uncharacterized protein</fullName>
    </submittedName>
</protein>
<feature type="transmembrane region" description="Helical" evidence="2">
    <location>
        <begin position="735"/>
        <end position="755"/>
    </location>
</feature>
<feature type="transmembrane region" description="Helical" evidence="2">
    <location>
        <begin position="658"/>
        <end position="675"/>
    </location>
</feature>